<proteinExistence type="predicted"/>
<keyword evidence="3" id="KW-1185">Reference proteome</keyword>
<accession>A0A9X9PUW5</accession>
<name>A0A9X9PUW5_GULGU</name>
<evidence type="ECO:0000313" key="2">
    <source>
        <dbReference type="EMBL" id="VCW67505.1"/>
    </source>
</evidence>
<organism evidence="2 3">
    <name type="scientific">Gulo gulo</name>
    <name type="common">Wolverine</name>
    <name type="synonym">Gluton</name>
    <dbReference type="NCBI Taxonomy" id="48420"/>
    <lineage>
        <taxon>Eukaryota</taxon>
        <taxon>Metazoa</taxon>
        <taxon>Chordata</taxon>
        <taxon>Craniata</taxon>
        <taxon>Vertebrata</taxon>
        <taxon>Euteleostomi</taxon>
        <taxon>Mammalia</taxon>
        <taxon>Eutheria</taxon>
        <taxon>Laurasiatheria</taxon>
        <taxon>Carnivora</taxon>
        <taxon>Caniformia</taxon>
        <taxon>Musteloidea</taxon>
        <taxon>Mustelidae</taxon>
        <taxon>Guloninae</taxon>
        <taxon>Gulo</taxon>
    </lineage>
</organism>
<evidence type="ECO:0000256" key="1">
    <source>
        <dbReference type="SAM" id="MobiDB-lite"/>
    </source>
</evidence>
<dbReference type="EMBL" id="CYRY02002774">
    <property type="protein sequence ID" value="VCW67505.1"/>
    <property type="molecule type" value="Genomic_DNA"/>
</dbReference>
<comment type="caution">
    <text evidence="2">The sequence shown here is derived from an EMBL/GenBank/DDBJ whole genome shotgun (WGS) entry which is preliminary data.</text>
</comment>
<reference evidence="2 3" key="1">
    <citation type="submission" date="2018-10" db="EMBL/GenBank/DDBJ databases">
        <authorList>
            <person name="Ekblom R."/>
            <person name="Jareborg N."/>
        </authorList>
    </citation>
    <scope>NUCLEOTIDE SEQUENCE [LARGE SCALE GENOMIC DNA]</scope>
    <source>
        <tissue evidence="2">Muscle</tissue>
    </source>
</reference>
<gene>
    <name evidence="2" type="ORF">BN2614_LOCUS1</name>
</gene>
<evidence type="ECO:0000313" key="3">
    <source>
        <dbReference type="Proteomes" id="UP000269945"/>
    </source>
</evidence>
<feature type="non-terminal residue" evidence="2">
    <location>
        <position position="1"/>
    </location>
</feature>
<protein>
    <submittedName>
        <fullName evidence="2">Uncharacterized protein</fullName>
    </submittedName>
</protein>
<feature type="compositionally biased region" description="Polar residues" evidence="1">
    <location>
        <begin position="1"/>
        <end position="11"/>
    </location>
</feature>
<dbReference type="AlphaFoldDB" id="A0A9X9PUW5"/>
<feature type="region of interest" description="Disordered" evidence="1">
    <location>
        <begin position="1"/>
        <end position="35"/>
    </location>
</feature>
<dbReference type="Proteomes" id="UP000269945">
    <property type="component" value="Unassembled WGS sequence"/>
</dbReference>
<sequence length="149" mass="16107">RATNSQSSSKTLPLREQVKEGTPIPTADQDGGLLRDPHQGACCHWQVTHHPNTAWDLAAGQTDLTSLIKSQPLVRSRAAGQGPGAKGEEKLTTRQAISEFSLQLVSSLSYFDTTPVSVLVWKPPQHGRWQSVCITNVLWGQSVEVAAGL</sequence>